<evidence type="ECO:0000313" key="6">
    <source>
        <dbReference type="RefSeq" id="XP_060038670.1"/>
    </source>
</evidence>
<proteinExistence type="predicted"/>
<dbReference type="PANTHER" id="PTHR47305:SF1">
    <property type="entry name" value="BEN DOMAIN-CONTAINING PROTEIN"/>
    <property type="match status" value="1"/>
</dbReference>
<dbReference type="PANTHER" id="PTHR47305">
    <property type="entry name" value="BEN DOMAIN-CONTAINING PROTEIN 2"/>
    <property type="match status" value="1"/>
</dbReference>
<evidence type="ECO:0000313" key="5">
    <source>
        <dbReference type="Proteomes" id="UP001652624"/>
    </source>
</evidence>
<dbReference type="GeneID" id="132535760"/>
<organism evidence="5 6">
    <name type="scientific">Erinaceus europaeus</name>
    <name type="common">Western European hedgehog</name>
    <dbReference type="NCBI Taxonomy" id="9365"/>
    <lineage>
        <taxon>Eukaryota</taxon>
        <taxon>Metazoa</taxon>
        <taxon>Chordata</taxon>
        <taxon>Craniata</taxon>
        <taxon>Vertebrata</taxon>
        <taxon>Euteleostomi</taxon>
        <taxon>Mammalia</taxon>
        <taxon>Eutheria</taxon>
        <taxon>Laurasiatheria</taxon>
        <taxon>Eulipotyphla</taxon>
        <taxon>Erinaceidae</taxon>
        <taxon>Erinaceinae</taxon>
        <taxon>Erinaceus</taxon>
    </lineage>
</organism>
<feature type="compositionally biased region" description="Basic and acidic residues" evidence="3">
    <location>
        <begin position="597"/>
        <end position="607"/>
    </location>
</feature>
<accession>A0ABM3WQ22</accession>
<feature type="region of interest" description="Disordered" evidence="3">
    <location>
        <begin position="597"/>
        <end position="618"/>
    </location>
</feature>
<evidence type="ECO:0000256" key="3">
    <source>
        <dbReference type="SAM" id="MobiDB-lite"/>
    </source>
</evidence>
<keyword evidence="5" id="KW-1185">Reference proteome</keyword>
<dbReference type="PROSITE" id="PS51457">
    <property type="entry name" value="BEN"/>
    <property type="match status" value="2"/>
</dbReference>
<feature type="domain" description="BEN" evidence="4">
    <location>
        <begin position="316"/>
        <end position="416"/>
    </location>
</feature>
<feature type="domain" description="BEN" evidence="4">
    <location>
        <begin position="497"/>
        <end position="595"/>
    </location>
</feature>
<feature type="compositionally biased region" description="Basic and acidic residues" evidence="3">
    <location>
        <begin position="430"/>
        <end position="445"/>
    </location>
</feature>
<evidence type="ECO:0000256" key="2">
    <source>
        <dbReference type="ARBA" id="ARBA00023242"/>
    </source>
</evidence>
<feature type="region of interest" description="Disordered" evidence="3">
    <location>
        <begin position="421"/>
        <end position="468"/>
    </location>
</feature>
<protein>
    <submittedName>
        <fullName evidence="6">BEN domain-containing protein 2</fullName>
    </submittedName>
</protein>
<dbReference type="Pfam" id="PF10523">
    <property type="entry name" value="BEN"/>
    <property type="match status" value="2"/>
</dbReference>
<dbReference type="SMART" id="SM01025">
    <property type="entry name" value="BEN"/>
    <property type="match status" value="2"/>
</dbReference>
<dbReference type="Proteomes" id="UP001652624">
    <property type="component" value="Chromosome X"/>
</dbReference>
<reference evidence="6" key="1">
    <citation type="submission" date="2025-08" db="UniProtKB">
        <authorList>
            <consortium name="RefSeq"/>
        </authorList>
    </citation>
    <scope>IDENTIFICATION</scope>
</reference>
<evidence type="ECO:0000256" key="1">
    <source>
        <dbReference type="ARBA" id="ARBA00004123"/>
    </source>
</evidence>
<evidence type="ECO:0000259" key="4">
    <source>
        <dbReference type="PROSITE" id="PS51457"/>
    </source>
</evidence>
<name>A0ABM3WQ22_ERIEU</name>
<dbReference type="RefSeq" id="XP_060038670.1">
    <property type="nucleotide sequence ID" value="XM_060182687.1"/>
</dbReference>
<keyword evidence="2" id="KW-0539">Nucleus</keyword>
<dbReference type="InterPro" id="IPR018379">
    <property type="entry name" value="BEN_domain"/>
</dbReference>
<comment type="subcellular location">
    <subcellularLocation>
        <location evidence="1">Nucleus</location>
    </subcellularLocation>
</comment>
<gene>
    <name evidence="6" type="primary">BEND2</name>
</gene>
<sequence length="618" mass="68631">MAAQNLEMAPQFYRVLGTRSDHGTLDYFIITVEEGSNDSSDIMIIEEPQVEILEDGHSTDDILIIDSEHQGSSNNYQEISETSNGIENISISSDDCFEISSQASLKICDPSTAQVEFIEEQKVEQSCVPEENNVGDCSLGLPVNRQEHYYWVSDEETPLVSPVVPQVQQLVITGSPPHPSILSTGIPVKIETSVESITESTLVENESRQVLILPAVAVEKYILIGIPKVAETSVINIETVNAQISLENNGGQSSSFSSICLPSHVVIEMPGKAEVRLDDSSQRVHRPDLVGSIADPEMNAAPVCLPPNFVYLGDPKRNVKVLGSHLETARKKTRPEHAACYLVRNMFSKEILIRSSVGNNSEGLQPLDPNKVAAIREFLEDNFSSFDLSERGIGWQMCISSINSLIHFVCYEARRKSQKAIAGLKSHTKPKSETLKNKSDGDGKRSSHSSQQATVSKPRESENSQQNSLAVSEEVKSLASMNSVIPFEMLDYFGKAWRNIQLPCSVLKKAREKPRPELSARYLIRQLFTVEVLIKSNVYGNQRLGIYALNASKIHALREFLQDAFPQYDLSDSGYKWKLCVAAINSSIRSLRYDLKKAKAKSQREQPQEIPESEDDTD</sequence>